<dbReference type="InterPro" id="IPR050368">
    <property type="entry name" value="ClC-type_chloride_channel"/>
</dbReference>
<dbReference type="Pfam" id="PF00654">
    <property type="entry name" value="Voltage_CLC"/>
    <property type="match status" value="1"/>
</dbReference>
<proteinExistence type="predicted"/>
<keyword evidence="15" id="KW-1185">Reference proteome</keyword>
<keyword evidence="6 11" id="KW-0472">Membrane</keyword>
<dbReference type="GO" id="GO:0034707">
    <property type="term" value="C:chloride channel complex"/>
    <property type="evidence" value="ECO:0007669"/>
    <property type="project" value="UniProtKB-KW"/>
</dbReference>
<dbReference type="SUPFAM" id="SSF81340">
    <property type="entry name" value="Clc chloride channel"/>
    <property type="match status" value="1"/>
</dbReference>
<evidence type="ECO:0000313" key="15">
    <source>
        <dbReference type="Proteomes" id="UP000746584"/>
    </source>
</evidence>
<feature type="transmembrane region" description="Helical" evidence="11">
    <location>
        <begin position="276"/>
        <end position="297"/>
    </location>
</feature>
<dbReference type="EMBL" id="JAFBCG010000001">
    <property type="protein sequence ID" value="MBM7802347.1"/>
    <property type="molecule type" value="Genomic_DNA"/>
</dbReference>
<protein>
    <submittedName>
        <fullName evidence="12 13">Chloride channel protein</fullName>
    </submittedName>
</protein>
<organism evidence="12 14">
    <name type="scientific">Curtobacterium luteum</name>
    <dbReference type="NCBI Taxonomy" id="33881"/>
    <lineage>
        <taxon>Bacteria</taxon>
        <taxon>Bacillati</taxon>
        <taxon>Actinomycetota</taxon>
        <taxon>Actinomycetes</taxon>
        <taxon>Micrococcales</taxon>
        <taxon>Microbacteriaceae</taxon>
        <taxon>Curtobacterium</taxon>
    </lineage>
</organism>
<gene>
    <name evidence="12" type="ORF">GCM10009769_07830</name>
    <name evidence="13" type="ORF">JOE58_001598</name>
</gene>
<evidence type="ECO:0000313" key="14">
    <source>
        <dbReference type="Proteomes" id="UP000648535"/>
    </source>
</evidence>
<evidence type="ECO:0000256" key="4">
    <source>
        <dbReference type="ARBA" id="ARBA00022989"/>
    </source>
</evidence>
<sequence>MPRTGPATPTGHAVAPGRAAPTGHLTSARAIRIAVVTALVGVAGGVAGTAVWLALQLIQFVAFGFPYGGHLEAADAESGWARFLAVAAAGVLTAVAWWALRRWAKRTVAVTAAVAGKRMPAVSTVANAGVQILAVGLGGSIGKEVAPREIGAWLAQVVTVRAGLSPRETRILVACGAAAGLAAVYDVPLGGALFAVEVLLGELTFATAVPAFATSAIAAFTARLVIPDEVLYHVPSMPMSESLLVWSVIVGPVLGFAGVGFVKLTNRLQAIAPKGWHLLVVLPVAFALVGLVAVWFPEVLGNGRALGVVAMNASLDDAAVVGLAPILLLLVLGIAKTATTAVTIGAGAVGGTLTPSIAIGSAVGGGLGGLWLLLWPVDSSSLAAFAFVGAAAFLATTMRAPFTALVLVLEFTQQGTDILVPALLAIAGSVAVSYVLARRRSAQMA</sequence>
<evidence type="ECO:0000256" key="6">
    <source>
        <dbReference type="ARBA" id="ARBA00023136"/>
    </source>
</evidence>
<evidence type="ECO:0000256" key="11">
    <source>
        <dbReference type="SAM" id="Phobius"/>
    </source>
</evidence>
<dbReference type="EMBL" id="BMOI01000002">
    <property type="protein sequence ID" value="GGK92099.1"/>
    <property type="molecule type" value="Genomic_DNA"/>
</dbReference>
<reference evidence="12" key="2">
    <citation type="submission" date="2020-09" db="EMBL/GenBank/DDBJ databases">
        <authorList>
            <person name="Sun Q."/>
            <person name="Ohkuma M."/>
        </authorList>
    </citation>
    <scope>NUCLEOTIDE SEQUENCE</scope>
    <source>
        <strain evidence="12">JCM 1480</strain>
    </source>
</reference>
<keyword evidence="2" id="KW-0813">Transport</keyword>
<evidence type="ECO:0000313" key="13">
    <source>
        <dbReference type="EMBL" id="MBM7802347.1"/>
    </source>
</evidence>
<accession>A0A8H9KZT8</accession>
<dbReference type="Gene3D" id="1.10.3080.10">
    <property type="entry name" value="Clc chloride channel"/>
    <property type="match status" value="1"/>
</dbReference>
<feature type="transmembrane region" description="Helical" evidence="11">
    <location>
        <begin position="418"/>
        <end position="437"/>
    </location>
</feature>
<feature type="region of interest" description="Disordered" evidence="10">
    <location>
        <begin position="1"/>
        <end position="21"/>
    </location>
</feature>
<evidence type="ECO:0000256" key="8">
    <source>
        <dbReference type="ARBA" id="ARBA00023214"/>
    </source>
</evidence>
<evidence type="ECO:0000256" key="7">
    <source>
        <dbReference type="ARBA" id="ARBA00023173"/>
    </source>
</evidence>
<dbReference type="AlphaFoldDB" id="A0A8H9KZT8"/>
<keyword evidence="7" id="KW-0869">Chloride channel</keyword>
<dbReference type="PANTHER" id="PTHR43427">
    <property type="entry name" value="CHLORIDE CHANNEL PROTEIN CLC-E"/>
    <property type="match status" value="1"/>
</dbReference>
<dbReference type="Proteomes" id="UP000648535">
    <property type="component" value="Unassembled WGS sequence"/>
</dbReference>
<dbReference type="PANTHER" id="PTHR43427:SF6">
    <property type="entry name" value="CHLORIDE CHANNEL PROTEIN CLC-E"/>
    <property type="match status" value="1"/>
</dbReference>
<dbReference type="InterPro" id="IPR001807">
    <property type="entry name" value="ClC"/>
</dbReference>
<comment type="caution">
    <text evidence="12">The sequence shown here is derived from an EMBL/GenBank/DDBJ whole genome shotgun (WGS) entry which is preliminary data.</text>
</comment>
<reference evidence="13 15" key="3">
    <citation type="submission" date="2021-01" db="EMBL/GenBank/DDBJ databases">
        <title>Sequencing the genomes of 1000 actinobacteria strains.</title>
        <authorList>
            <person name="Klenk H.-P."/>
        </authorList>
    </citation>
    <scope>NUCLEOTIDE SEQUENCE [LARGE SCALE GENOMIC DNA]</scope>
    <source>
        <strain evidence="13 15">DSM 20542</strain>
    </source>
</reference>
<evidence type="ECO:0000256" key="5">
    <source>
        <dbReference type="ARBA" id="ARBA00023065"/>
    </source>
</evidence>
<feature type="transmembrane region" description="Helical" evidence="11">
    <location>
        <begin position="203"/>
        <end position="222"/>
    </location>
</feature>
<feature type="transmembrane region" description="Helical" evidence="11">
    <location>
        <begin position="33"/>
        <end position="60"/>
    </location>
</feature>
<feature type="transmembrane region" description="Helical" evidence="11">
    <location>
        <begin position="355"/>
        <end position="375"/>
    </location>
</feature>
<dbReference type="RefSeq" id="WP_175329542.1">
    <property type="nucleotide sequence ID" value="NZ_BMOI01000002.1"/>
</dbReference>
<keyword evidence="9" id="KW-0407">Ion channel</keyword>
<comment type="subcellular location">
    <subcellularLocation>
        <location evidence="1">Membrane</location>
        <topology evidence="1">Multi-pass membrane protein</topology>
    </subcellularLocation>
</comment>
<dbReference type="InterPro" id="IPR014743">
    <property type="entry name" value="Cl-channel_core"/>
</dbReference>
<reference evidence="12" key="1">
    <citation type="journal article" date="2014" name="Int. J. Syst. Evol. Microbiol.">
        <title>Complete genome sequence of Corynebacterium casei LMG S-19264T (=DSM 44701T), isolated from a smear-ripened cheese.</title>
        <authorList>
            <consortium name="US DOE Joint Genome Institute (JGI-PGF)"/>
            <person name="Walter F."/>
            <person name="Albersmeier A."/>
            <person name="Kalinowski J."/>
            <person name="Ruckert C."/>
        </authorList>
    </citation>
    <scope>NUCLEOTIDE SEQUENCE</scope>
    <source>
        <strain evidence="12">JCM 1480</strain>
    </source>
</reference>
<evidence type="ECO:0000256" key="2">
    <source>
        <dbReference type="ARBA" id="ARBA00022448"/>
    </source>
</evidence>
<name>A0A8H9KZT8_9MICO</name>
<evidence type="ECO:0000256" key="10">
    <source>
        <dbReference type="SAM" id="MobiDB-lite"/>
    </source>
</evidence>
<keyword evidence="4 11" id="KW-1133">Transmembrane helix</keyword>
<evidence type="ECO:0000256" key="1">
    <source>
        <dbReference type="ARBA" id="ARBA00004141"/>
    </source>
</evidence>
<feature type="transmembrane region" description="Helical" evidence="11">
    <location>
        <begin position="382"/>
        <end position="406"/>
    </location>
</feature>
<dbReference type="Proteomes" id="UP000746584">
    <property type="component" value="Unassembled WGS sequence"/>
</dbReference>
<feature type="transmembrane region" description="Helical" evidence="11">
    <location>
        <begin position="318"/>
        <end position="335"/>
    </location>
</feature>
<feature type="transmembrane region" description="Helical" evidence="11">
    <location>
        <begin position="80"/>
        <end position="100"/>
    </location>
</feature>
<keyword evidence="8" id="KW-0868">Chloride</keyword>
<evidence type="ECO:0000313" key="12">
    <source>
        <dbReference type="EMBL" id="GGK92099.1"/>
    </source>
</evidence>
<keyword evidence="3 11" id="KW-0812">Transmembrane</keyword>
<feature type="transmembrane region" description="Helical" evidence="11">
    <location>
        <begin position="243"/>
        <end position="264"/>
    </location>
</feature>
<keyword evidence="5" id="KW-0406">Ion transport</keyword>
<evidence type="ECO:0000256" key="3">
    <source>
        <dbReference type="ARBA" id="ARBA00022692"/>
    </source>
</evidence>
<dbReference type="GO" id="GO:0005254">
    <property type="term" value="F:chloride channel activity"/>
    <property type="evidence" value="ECO:0007669"/>
    <property type="project" value="UniProtKB-KW"/>
</dbReference>
<evidence type="ECO:0000256" key="9">
    <source>
        <dbReference type="ARBA" id="ARBA00023303"/>
    </source>
</evidence>
<feature type="transmembrane region" description="Helical" evidence="11">
    <location>
        <begin position="171"/>
        <end position="191"/>
    </location>
</feature>
<dbReference type="PRINTS" id="PR00762">
    <property type="entry name" value="CLCHANNEL"/>
</dbReference>